<dbReference type="Proteomes" id="UP000041254">
    <property type="component" value="Unassembled WGS sequence"/>
</dbReference>
<feature type="signal peptide" evidence="10">
    <location>
        <begin position="1"/>
        <end position="24"/>
    </location>
</feature>
<dbReference type="Pfam" id="PF13948">
    <property type="entry name" value="DUF4215"/>
    <property type="match status" value="1"/>
</dbReference>
<evidence type="ECO:0000313" key="11">
    <source>
        <dbReference type="EMBL" id="CEM22726.1"/>
    </source>
</evidence>
<keyword evidence="7" id="KW-1015">Disulfide bond</keyword>
<dbReference type="SMART" id="SM00303">
    <property type="entry name" value="GPS"/>
    <property type="match status" value="1"/>
</dbReference>
<feature type="compositionally biased region" description="Polar residues" evidence="8">
    <location>
        <begin position="2179"/>
        <end position="2197"/>
    </location>
</feature>
<name>A0A0G4G3T2_VITBC</name>
<dbReference type="VEuPathDB" id="CryptoDB:Vbra_16886"/>
<evidence type="ECO:0000256" key="8">
    <source>
        <dbReference type="SAM" id="MobiDB-lite"/>
    </source>
</evidence>
<keyword evidence="4" id="KW-0677">Repeat</keyword>
<comment type="subcellular location">
    <subcellularLocation>
        <location evidence="1">Membrane</location>
    </subcellularLocation>
</comment>
<evidence type="ECO:0000256" key="5">
    <source>
        <dbReference type="ARBA" id="ARBA00022989"/>
    </source>
</evidence>
<keyword evidence="3 10" id="KW-0732">Signal</keyword>
<dbReference type="Pfam" id="PF01825">
    <property type="entry name" value="GPS"/>
    <property type="match status" value="1"/>
</dbReference>
<evidence type="ECO:0000313" key="12">
    <source>
        <dbReference type="Proteomes" id="UP000041254"/>
    </source>
</evidence>
<dbReference type="Gene3D" id="2.60.220.50">
    <property type="match status" value="1"/>
</dbReference>
<feature type="compositionally biased region" description="Basic and acidic residues" evidence="8">
    <location>
        <begin position="2056"/>
        <end position="2070"/>
    </location>
</feature>
<evidence type="ECO:0000256" key="3">
    <source>
        <dbReference type="ARBA" id="ARBA00022729"/>
    </source>
</evidence>
<evidence type="ECO:0000256" key="4">
    <source>
        <dbReference type="ARBA" id="ARBA00022737"/>
    </source>
</evidence>
<dbReference type="OrthoDB" id="1100386at2759"/>
<feature type="transmembrane region" description="Helical" evidence="9">
    <location>
        <begin position="3150"/>
        <end position="3172"/>
    </location>
</feature>
<feature type="region of interest" description="Disordered" evidence="8">
    <location>
        <begin position="2169"/>
        <end position="2207"/>
    </location>
</feature>
<evidence type="ECO:0000256" key="1">
    <source>
        <dbReference type="ARBA" id="ARBA00004370"/>
    </source>
</evidence>
<keyword evidence="12" id="KW-1185">Reference proteome</keyword>
<feature type="transmembrane region" description="Helical" evidence="9">
    <location>
        <begin position="1954"/>
        <end position="1972"/>
    </location>
</feature>
<protein>
    <submittedName>
        <fullName evidence="11">Uncharacterized protein</fullName>
    </submittedName>
</protein>
<evidence type="ECO:0000256" key="10">
    <source>
        <dbReference type="SAM" id="SignalP"/>
    </source>
</evidence>
<keyword evidence="5 9" id="KW-1133">Transmembrane helix</keyword>
<organism evidence="11 12">
    <name type="scientific">Vitrella brassicaformis (strain CCMP3155)</name>
    <dbReference type="NCBI Taxonomy" id="1169540"/>
    <lineage>
        <taxon>Eukaryota</taxon>
        <taxon>Sar</taxon>
        <taxon>Alveolata</taxon>
        <taxon>Colpodellida</taxon>
        <taxon>Vitrellaceae</taxon>
        <taxon>Vitrella</taxon>
    </lineage>
</organism>
<feature type="region of interest" description="Disordered" evidence="8">
    <location>
        <begin position="2054"/>
        <end position="2078"/>
    </location>
</feature>
<feature type="compositionally biased region" description="Acidic residues" evidence="8">
    <location>
        <begin position="3352"/>
        <end position="3364"/>
    </location>
</feature>
<dbReference type="InterPro" id="IPR011936">
    <property type="entry name" value="Myxo_disulph_rpt"/>
</dbReference>
<evidence type="ECO:0000256" key="9">
    <source>
        <dbReference type="SAM" id="Phobius"/>
    </source>
</evidence>
<proteinExistence type="predicted"/>
<feature type="region of interest" description="Disordered" evidence="8">
    <location>
        <begin position="3332"/>
        <end position="3401"/>
    </location>
</feature>
<accession>A0A0G4G3T2</accession>
<feature type="transmembrane region" description="Helical" evidence="9">
    <location>
        <begin position="2001"/>
        <end position="2022"/>
    </location>
</feature>
<dbReference type="InterPro" id="IPR046338">
    <property type="entry name" value="GAIN_dom_sf"/>
</dbReference>
<gene>
    <name evidence="11" type="ORF">Vbra_16886</name>
</gene>
<dbReference type="EMBL" id="CDMY01000556">
    <property type="protein sequence ID" value="CEM22726.1"/>
    <property type="molecule type" value="Genomic_DNA"/>
</dbReference>
<keyword evidence="2 9" id="KW-0812">Transmembrane</keyword>
<dbReference type="InterPro" id="IPR000203">
    <property type="entry name" value="GPS"/>
</dbReference>
<dbReference type="GO" id="GO:0016020">
    <property type="term" value="C:membrane"/>
    <property type="evidence" value="ECO:0007669"/>
    <property type="project" value="UniProtKB-SubCell"/>
</dbReference>
<reference evidence="11 12" key="1">
    <citation type="submission" date="2014-11" db="EMBL/GenBank/DDBJ databases">
        <authorList>
            <person name="Zhu J."/>
            <person name="Qi W."/>
            <person name="Song R."/>
        </authorList>
    </citation>
    <scope>NUCLEOTIDE SEQUENCE [LARGE SCALE GENOMIC DNA]</scope>
</reference>
<dbReference type="PhylomeDB" id="A0A0G4G3T2"/>
<keyword evidence="6 9" id="KW-0472">Membrane</keyword>
<feature type="transmembrane region" description="Helical" evidence="9">
    <location>
        <begin position="3202"/>
        <end position="3224"/>
    </location>
</feature>
<evidence type="ECO:0000256" key="7">
    <source>
        <dbReference type="ARBA" id="ARBA00023157"/>
    </source>
</evidence>
<evidence type="ECO:0000256" key="2">
    <source>
        <dbReference type="ARBA" id="ARBA00022692"/>
    </source>
</evidence>
<evidence type="ECO:0000256" key="6">
    <source>
        <dbReference type="ARBA" id="ARBA00023136"/>
    </source>
</evidence>
<dbReference type="InParanoid" id="A0A0G4G3T2"/>
<feature type="chain" id="PRO_5005189656" evidence="10">
    <location>
        <begin position="25"/>
        <end position="3413"/>
    </location>
</feature>
<dbReference type="NCBIfam" id="TIGR02232">
    <property type="entry name" value="myxo_disulf_rpt"/>
    <property type="match status" value="1"/>
</dbReference>
<sequence length="3413" mass="371861">MTLCTTWPFSRGLLIIALLSPLLARHWGFDLTAGPPLGDGACRCSTCGSSGGDYTLHINANVSTLQRRTLCSDMCAADPQCVGFEVKKYPDDSRCEIHRTPLTHVEPSVNVNECYPLPGIPTLIALSPDAAWVTTGGTLTLNVSITDVYNASVVISGQVIVTLTLEMDGSTIETTDLTLDGVSHALSTHTLVQPGVVTIGATGPSLIAYPIEVECYPVMILTPDQLSLPVNDMLTVTVSIEDSTGSPARIISGGVVTFDGPSGSETDLIAFGNESQKFVARSFATGGTVTVGGSCNSPPIVAISVNVTVISPVAALVLAASQTDYATNSDADITVQATDSQGSTVIGSYDSFAVHCSAGGSPVTEGVCGTDLTLFKGMATFQLTSATARTLDVYATVDVGTVITSNTLQLRFIADTVPPTPIIMLDTTGSNIRPTDNSSVSADVTLLLSFDEPVVIDSAALATQLTLQGFVYLSLTPSSPSARRSLASVICINGVCTCYGSGCPDDDTPQSPPSGGSENEYRLEVRFASSGTFSIQIKPGAAMDLAGNENGPSNILTVTYRPGCFEDCSHGYDCVMLPTVPPTYNCTTVCGNGIVTADEQCDDGNEETGDGCDAQCMVEDRWVCETDDNGRSICREGSLCDLLAKLEEHLSWNDTWHLCKQGVHVPPSELLVKCATPVSCESDTVELAGEPVIGCQPGLQPSVCGELGPPELLSAEYQDGFSSILAVFAADVAVSDQQAMSLATLEETTLDLCDVFTPESRMLLGSAPTCTADSARVIRISLGHNPTAGLADLIAIQNKTLFRAESLQLSPSTIPDGWFLAGASQPIGISNDVLETPSPTAVVVKQPVHSICHPLVINVNLDGGLGRHIEATWSCISPQQACSYLNQHINGTTEGPVKGPLNVTSSTLTLVVEPAYIWEALDTDQTHSSDAQEATFTFKLVLRNFLGSEVSRTIESRLNLATNVSFPVVSPAPETPAVMTQRVDAPLRLRIVVEDEGRLDERCTSGGTAPASTSRSIVVEWPYEESVGDVFNRKSSSDSSGAQLMLSLPPNTFPPLSTYAFIARVSYSNQPDSAVDMKFDVKFDKYRAPGLSISAPHLSSSSCPLPLRAVALVTWIPASADAIIVFDWSCYRLKEGATVDEQELVSLLVTDKDQATSFLDGCGGEELSQSYTSSIAKENIDVRTIEGDTLSPGVYYFRVTASLQDGPTEISEQATAAKKVTVLSVDQMQYPIIAFSRIPSSASATRTIEAAIFDSAAFSEQDAQSPGSACHEGLTGSATLTVQWSIVPADAHDKSVPGGVIRNLTALESQKVVRHQRAGDAAVTTTFAGFSVSPIGLEVDHAYQIKGVVTIHQERGTSPRTIYSDAFTIDRPPFGGEVTASFTEVLSSQSVVFEQNGWMDDSDTKALRFAFYRSPPSGAAAARPLCPFRTSLEGGLRCEAVLPPGQWRVYGVVRDTYGFQCLTHEPDVGTATSGLACPSVTIEVTPTASAVSDGVQAIAQIASRSADVTQITGAATVAAYSVAHTTHGGGQENEVTSALDAILDIYSLPVFTNTQSAEELSTIALSMRELFADLPLAGRLSSAQMVKGAQALLNQAKAHVNGIVDSETDEDFMQSARHDMFDTMSGLLRTDQAASEDVSGAMQGTVRNVANSIIKRALEEDEDVVSTSNLTLKVKKVADFQGRGLHFADGSLHTSHGLAMSIKSGSGRSLQSSSSLCSCPTSVYSLTWPVSPFSYATTADNGDSGQVPEVTTIELICCNEPLEVTKTGDGSEPLIEFFLRVPPMLANATDQRELTALEADELTVHDSIVSDPDSWRLRRLAGAKSLLKLHLPGAPELNLDVQEPVLSFAAPVPEGSFPCAGDPTKLCFNITESYIALVKEWLCEYFDTSSRGWSAEGCRKLDSNETHVRCGCDHLSSFTAAATTASKRFDDTNIHTVRDSVSLLQDIIDKPVRVVEYFIFFSVLLLPFVHFCNRDRTDWRPPHKRKRLFFQDRYPRKDMDFMCMVCPPFRLFGGLILVAPLIINISGILRRIRFFCCFGWLAFLIERHKRKRDRHKAHEAENEGEGKDKEKDEEDEGTPLRSMIAARRLQHPKGFSDVLKQRDAARNEEFVPFYRVQQKEYRDVQARLGASLLTLRNVARRSGREARKIQQEAQHGAEAPDILMSITSGQLGDNHRRSSLASTYKGTEQSWKSSASRRSNKGSKETDDKWTIPLLARPIFRLYGLSVDKEVQLRPQVMQVAHAVQAFEQQKNQNIADSLLETATGGRSRAQRRLKRIYKKQQKYLMQQKYMFVALLDAQEKNQAFKKMRAAQVALAARYIELRGAVPSPNQPANYSPPLGSMPVYLKRVKREALFMPRYDLHFEATIQTGTISAEATNLFEESRHVFWLTDKGRALCIHPESQFAESLLLPLIEYEGPRYMLPLESVRVRLIKDKDTNQTLVQLLVIESADTDEHALSDSEQKPRRAQSILFQSSSKFISARVGELYDGPNPDDVVVDSDASPLSGDGMSGATVALEMELIENIDPKNVRDLRSLFASKPTFARRDIQWKCADEQSATPAAKRVTAGKWASATYELRHQAETSPLSIPSTALDAFTPFLGLCSLWMSHQGLALNILPREVSRLRALETHALQQEVTSVATSSVSRGIKSLLGRLRRSSDTSPEEAFYWVYVVFLADIIEIRTVEGKQEEVQDGETMGGEDGGLDVSTLPSVKLVLANGSSIRFFFPHSMVSKAFARNVQGLSRASLSVKKQHRKKRLSVAFGMEPDDSGINVDSLFAEDTADRQSGILTRTTTVLGTVALTPKDPFGTDPDRFKILPGGESQVWSESQVFSDIESPAVIQHGAAGDATKGQLEVGGFDDFFGRPVQAVGPESFFGPVRIASLRRAESASATDERSRLVSNLADLAFVTPLRRRKDASPSMRSDVSSVGAGAAGIEAPPADSIIATSYKTAQQAIQVAEHEALQHQSTLNGVAEEETQEKEAPVSIVCDDVFHEASVPAVVADRKAPAVQKKGAEKEREEAPPRECCRKLHDGLIWFENYQNQTIVYTWEATNLRALVSKQNKRTQNLVLAKRLQYHEWPSSRLIWTVAIREHPFPKIFPYNPLISRSQRYLIEFSSIVTELFFSALFFNAECVSQPSPEVCFPLINPFVPSWHVLFSSLWSIVLAVPIPLFLRFCFAKRIVEELSTPAERTFILNYWRIKEIIGGTIVSLWDAFCIYFILLFILKYDDTLVLKWNQTAILGLTHRVLTAPAARTLWVSLVLLISKKTWICDFLLMAWPALIAFTHPDIKTIRRRTSDRKVDMAEGEAWPMEARKGEERVRVRLPAMPEIGDPTLSHIAGGDGQRKPKVPAAEGEDEMSDEESELSETSPMIIPRKEELKVAPKAPGAYRNQKRSSLHSYDEYYAGQRADMPYF</sequence>